<evidence type="ECO:0000256" key="5">
    <source>
        <dbReference type="ARBA" id="ARBA00023187"/>
    </source>
</evidence>
<keyword evidence="5" id="KW-0508">mRNA splicing</keyword>
<reference evidence="12 13" key="1">
    <citation type="journal article" date="2018" name="Mol. Biol. Evol.">
        <title>Broad Genomic Sampling Reveals a Smut Pathogenic Ancestry of the Fungal Clade Ustilaginomycotina.</title>
        <authorList>
            <person name="Kijpornyongpan T."/>
            <person name="Mondo S.J."/>
            <person name="Barry K."/>
            <person name="Sandor L."/>
            <person name="Lee J."/>
            <person name="Lipzen A."/>
            <person name="Pangilinan J."/>
            <person name="LaButti K."/>
            <person name="Hainaut M."/>
            <person name="Henrissat B."/>
            <person name="Grigoriev I.V."/>
            <person name="Spatafora J.W."/>
            <person name="Aime M.C."/>
        </authorList>
    </citation>
    <scope>NUCLEOTIDE SEQUENCE [LARGE SCALE GENOMIC DNA]</scope>
    <source>
        <strain evidence="12 13">MCA 4718</strain>
    </source>
</reference>
<dbReference type="OrthoDB" id="360390at2759"/>
<evidence type="ECO:0000256" key="4">
    <source>
        <dbReference type="ARBA" id="ARBA00022884"/>
    </source>
</evidence>
<dbReference type="RefSeq" id="XP_025351166.1">
    <property type="nucleotide sequence ID" value="XM_025494639.1"/>
</dbReference>
<dbReference type="Pfam" id="PF00076">
    <property type="entry name" value="RRM_1"/>
    <property type="match status" value="2"/>
</dbReference>
<dbReference type="GO" id="GO:0008380">
    <property type="term" value="P:RNA splicing"/>
    <property type="evidence" value="ECO:0007669"/>
    <property type="project" value="UniProtKB-KW"/>
</dbReference>
<feature type="domain" description="RRM" evidence="11">
    <location>
        <begin position="590"/>
        <end position="670"/>
    </location>
</feature>
<feature type="domain" description="RRM" evidence="11">
    <location>
        <begin position="671"/>
        <end position="748"/>
    </location>
</feature>
<evidence type="ECO:0000256" key="6">
    <source>
        <dbReference type="ARBA" id="ARBA00023242"/>
    </source>
</evidence>
<evidence type="ECO:0000256" key="9">
    <source>
        <dbReference type="PROSITE-ProRule" id="PRU00176"/>
    </source>
</evidence>
<dbReference type="Gene3D" id="3.30.70.330">
    <property type="match status" value="3"/>
</dbReference>
<feature type="domain" description="RRM" evidence="11">
    <location>
        <begin position="762"/>
        <end position="839"/>
    </location>
</feature>
<keyword evidence="13" id="KW-1185">Reference proteome</keyword>
<feature type="compositionally biased region" description="Polar residues" evidence="10">
    <location>
        <begin position="953"/>
        <end position="965"/>
    </location>
</feature>
<dbReference type="GO" id="GO:0003723">
    <property type="term" value="F:RNA binding"/>
    <property type="evidence" value="ECO:0007669"/>
    <property type="project" value="UniProtKB-UniRule"/>
</dbReference>
<dbReference type="InterPro" id="IPR011990">
    <property type="entry name" value="TPR-like_helical_dom_sf"/>
</dbReference>
<dbReference type="GO" id="GO:0005688">
    <property type="term" value="C:U6 snRNP"/>
    <property type="evidence" value="ECO:0007669"/>
    <property type="project" value="UniProtKB-ARBA"/>
</dbReference>
<dbReference type="STRING" id="1684307.A0A316UFH9"/>
<feature type="compositionally biased region" description="Basic and acidic residues" evidence="10">
    <location>
        <begin position="577"/>
        <end position="589"/>
    </location>
</feature>
<evidence type="ECO:0000256" key="10">
    <source>
        <dbReference type="SAM" id="MobiDB-lite"/>
    </source>
</evidence>
<keyword evidence="2" id="KW-0507">mRNA processing</keyword>
<dbReference type="EMBL" id="KZ819321">
    <property type="protein sequence ID" value="PWN24006.1"/>
    <property type="molecule type" value="Genomic_DNA"/>
</dbReference>
<dbReference type="PROSITE" id="PS50102">
    <property type="entry name" value="RRM"/>
    <property type="match status" value="3"/>
</dbReference>
<dbReference type="InterPro" id="IPR003107">
    <property type="entry name" value="HAT"/>
</dbReference>
<protein>
    <recommendedName>
        <fullName evidence="8">U4/U6 snRNA-associated-splicing factor PRP24</fullName>
    </recommendedName>
</protein>
<dbReference type="InterPro" id="IPR000504">
    <property type="entry name" value="RRM_dom"/>
</dbReference>
<evidence type="ECO:0000313" key="13">
    <source>
        <dbReference type="Proteomes" id="UP000245942"/>
    </source>
</evidence>
<comment type="function">
    <text evidence="7">Functions as a recycling factor of the spliceosome, a machinery that forms on each precursor-messenger RNA (pre-mRNA) and catalyzes the removal of introns. Chaperones the re-annealing of U4 and U6 snRNAs (small nuclear RNAs) released from previous rounds of splicing, an initial step in reforming the U4/U6-U5 tri-snRNP (small nuclear ribonucleoprotein) that can reassemble into another spliceosome complex; this step involves binding U6 and facilitating the unwinding of the U6 internal stem loop, followed by base-pairing of U6 to U4.</text>
</comment>
<dbReference type="GeneID" id="37016373"/>
<dbReference type="CDD" id="cd12296">
    <property type="entry name" value="RRM1_Prp24"/>
    <property type="match status" value="1"/>
</dbReference>
<feature type="region of interest" description="Disordered" evidence="10">
    <location>
        <begin position="952"/>
        <end position="992"/>
    </location>
</feature>
<evidence type="ECO:0000259" key="11">
    <source>
        <dbReference type="PROSITE" id="PS50102"/>
    </source>
</evidence>
<dbReference type="FunFam" id="3.30.70.330:FF:000365">
    <property type="entry name" value="U4/U6 snRNA-associated-splicing factor PRP24"/>
    <property type="match status" value="1"/>
</dbReference>
<comment type="subcellular location">
    <subcellularLocation>
        <location evidence="1">Nucleus</location>
    </subcellularLocation>
</comment>
<dbReference type="InterPro" id="IPR035979">
    <property type="entry name" value="RBD_domain_sf"/>
</dbReference>
<accession>A0A316UFH9</accession>
<evidence type="ECO:0000256" key="1">
    <source>
        <dbReference type="ARBA" id="ARBA00004123"/>
    </source>
</evidence>
<evidence type="ECO:0000256" key="8">
    <source>
        <dbReference type="ARBA" id="ARBA00093627"/>
    </source>
</evidence>
<feature type="compositionally biased region" description="Basic and acidic residues" evidence="10">
    <location>
        <begin position="542"/>
        <end position="554"/>
    </location>
</feature>
<dbReference type="SMART" id="SM00386">
    <property type="entry name" value="HAT"/>
    <property type="match status" value="3"/>
</dbReference>
<name>A0A316UFH9_9BASI</name>
<gene>
    <name evidence="12" type="ORF">BCV69DRAFT_302620</name>
</gene>
<dbReference type="PANTHER" id="PTHR24012">
    <property type="entry name" value="RNA BINDING PROTEIN"/>
    <property type="match status" value="1"/>
</dbReference>
<dbReference type="SUPFAM" id="SSF48452">
    <property type="entry name" value="TPR-like"/>
    <property type="match status" value="2"/>
</dbReference>
<dbReference type="GO" id="GO:0006397">
    <property type="term" value="P:mRNA processing"/>
    <property type="evidence" value="ECO:0007669"/>
    <property type="project" value="UniProtKB-KW"/>
</dbReference>
<keyword evidence="6" id="KW-0539">Nucleus</keyword>
<keyword evidence="3" id="KW-0677">Repeat</keyword>
<dbReference type="AlphaFoldDB" id="A0A316UFH9"/>
<sequence>MIGYERASIPRIPTRSQVRTAGVEGEWERLLGEDAIREAVREANTRIAGEVNWSHLLWDPLRDFELAHLARNKSREKVEIVKQIFVARLRVPHRAHEATAQVFSSFISQNMAASDYESTMASLQKPYSNMKTAWASIERYEDQIRAMTDPNTSEIHWSTWKTYLRTAASSKNADQDRVSALFERCIATLGLPPSLQDPQLEEHPPIEAWEAEHSKQRYKLGREARQALEKTERDAQREACRKREDVWSDYIFFLTISKAPASQMLEVLERAVRMLPASGTLWAAYLRHSARLGRSEAHVVETFTRALEGGECVADDLVRQQDGVETKDHMVELLVGRVDAERERAAIALGTEQGCTIPQALAQLPKDSNAFSQVYALMMATLEMPADRPAAASDKQLRLQRLAAAWAEGGMEGLASLGEAIWETALRQQPTNGLVWLESAALQARLGNIRKARSLYRQGCSRNGVTDRSQLMQQWKNFEQVYGGAEDVTRLDEKLRRERDRQWEEWAQYAQLQQEQYAAYSNNAIGGMEIDGAEDGQQSLKRGHEDDEGGRDTVAESTGRIAQALQQPEGSTKKGKTTGDDQPSRDRENASVLVSGMPIDATDVDLQRLFKDCGPIREISGPLAVASTDPSQPYSAGTVEFMDRSSVPAARTKDKKRMRGQEISVSLGWECTLYVTNFPEEMDDAAMKELFGKYGPLYEVRWPSKKFDSSRRFCYVQYTTPVAAREALVLHKHQLAPTLALEVYLTDPNRRKQRTDANANDREIFVSAIHKSCQEEDIKPLFEAQGTVAGFRMLFTPEGKAQGKAFVDFATPLEAQKAIAELNGKLVKGKAIRVQLVDPAKATKGGASNGTGPPGFQARAIKVCGLPLNTQEALIQQFFEKVAGGVGKVKKVEWTAGAEGRGNAIVELDDPSTAGRLTMLGEVEYDASHRLTLLSLERTGAGRGGLGFVRPSASLSQRGAESAGSQAMDVDAGAQTQPKGQDAFRQMLSEKR</sequence>
<feature type="region of interest" description="Disordered" evidence="10">
    <location>
        <begin position="536"/>
        <end position="589"/>
    </location>
</feature>
<evidence type="ECO:0000256" key="3">
    <source>
        <dbReference type="ARBA" id="ARBA00022737"/>
    </source>
</evidence>
<dbReference type="Gene3D" id="1.25.40.10">
    <property type="entry name" value="Tetratricopeptide repeat domain"/>
    <property type="match status" value="2"/>
</dbReference>
<evidence type="ECO:0000313" key="12">
    <source>
        <dbReference type="EMBL" id="PWN24006.1"/>
    </source>
</evidence>
<dbReference type="InterPro" id="IPR034397">
    <property type="entry name" value="Prp24_RRM1"/>
</dbReference>
<dbReference type="Proteomes" id="UP000245942">
    <property type="component" value="Unassembled WGS sequence"/>
</dbReference>
<dbReference type="SUPFAM" id="SSF54928">
    <property type="entry name" value="RNA-binding domain, RBD"/>
    <property type="match status" value="2"/>
</dbReference>
<evidence type="ECO:0000256" key="2">
    <source>
        <dbReference type="ARBA" id="ARBA00022664"/>
    </source>
</evidence>
<dbReference type="CDD" id="cd00590">
    <property type="entry name" value="RRM_SF"/>
    <property type="match status" value="1"/>
</dbReference>
<evidence type="ECO:0000256" key="7">
    <source>
        <dbReference type="ARBA" id="ARBA00093374"/>
    </source>
</evidence>
<dbReference type="InterPro" id="IPR012677">
    <property type="entry name" value="Nucleotide-bd_a/b_plait_sf"/>
</dbReference>
<organism evidence="12 13">
    <name type="scientific">Pseudomicrostroma glucosiphilum</name>
    <dbReference type="NCBI Taxonomy" id="1684307"/>
    <lineage>
        <taxon>Eukaryota</taxon>
        <taxon>Fungi</taxon>
        <taxon>Dikarya</taxon>
        <taxon>Basidiomycota</taxon>
        <taxon>Ustilaginomycotina</taxon>
        <taxon>Exobasidiomycetes</taxon>
        <taxon>Microstromatales</taxon>
        <taxon>Microstromatales incertae sedis</taxon>
        <taxon>Pseudomicrostroma</taxon>
    </lineage>
</organism>
<dbReference type="SMART" id="SM00360">
    <property type="entry name" value="RRM"/>
    <property type="match status" value="4"/>
</dbReference>
<keyword evidence="4 9" id="KW-0694">RNA-binding</keyword>
<proteinExistence type="predicted"/>